<dbReference type="AlphaFoldDB" id="L8H088"/>
<gene>
    <name evidence="3" type="ORF">ACA1_369050</name>
</gene>
<protein>
    <submittedName>
        <fullName evidence="3">Uncharacterized protein</fullName>
    </submittedName>
</protein>
<dbReference type="KEGG" id="acan:ACA1_369050"/>
<proteinExistence type="predicted"/>
<dbReference type="InterPro" id="IPR029675">
    <property type="entry name" value="PGAP4"/>
</dbReference>
<evidence type="ECO:0000256" key="2">
    <source>
        <dbReference type="SAM" id="Phobius"/>
    </source>
</evidence>
<keyword evidence="4" id="KW-1185">Reference proteome</keyword>
<keyword evidence="2" id="KW-1133">Transmembrane helix</keyword>
<dbReference type="EMBL" id="KB007960">
    <property type="protein sequence ID" value="ELR18173.1"/>
    <property type="molecule type" value="Genomic_DNA"/>
</dbReference>
<evidence type="ECO:0000256" key="1">
    <source>
        <dbReference type="SAM" id="MobiDB-lite"/>
    </source>
</evidence>
<feature type="region of interest" description="Disordered" evidence="1">
    <location>
        <begin position="1"/>
        <end position="27"/>
    </location>
</feature>
<dbReference type="RefSeq" id="XP_004340193.1">
    <property type="nucleotide sequence ID" value="XM_004340145.1"/>
</dbReference>
<dbReference type="CDD" id="cd21105">
    <property type="entry name" value="PGAP4-like"/>
    <property type="match status" value="1"/>
</dbReference>
<evidence type="ECO:0000313" key="3">
    <source>
        <dbReference type="EMBL" id="ELR18173.1"/>
    </source>
</evidence>
<evidence type="ECO:0000313" key="4">
    <source>
        <dbReference type="Proteomes" id="UP000011083"/>
    </source>
</evidence>
<reference evidence="3 4" key="1">
    <citation type="journal article" date="2013" name="Genome Biol.">
        <title>Genome of Acanthamoeba castellanii highlights extensive lateral gene transfer and early evolution of tyrosine kinase signaling.</title>
        <authorList>
            <person name="Clarke M."/>
            <person name="Lohan A.J."/>
            <person name="Liu B."/>
            <person name="Lagkouvardos I."/>
            <person name="Roy S."/>
            <person name="Zafar N."/>
            <person name="Bertelli C."/>
            <person name="Schilde C."/>
            <person name="Kianianmomeni A."/>
            <person name="Burglin T.R."/>
            <person name="Frech C."/>
            <person name="Turcotte B."/>
            <person name="Kopec K.O."/>
            <person name="Synnott J.M."/>
            <person name="Choo C."/>
            <person name="Paponov I."/>
            <person name="Finkler A."/>
            <person name="Soon Heng Tan C."/>
            <person name="Hutchins A.P."/>
            <person name="Weinmeier T."/>
            <person name="Rattei T."/>
            <person name="Chu J.S."/>
            <person name="Gimenez G."/>
            <person name="Irimia M."/>
            <person name="Rigden D.J."/>
            <person name="Fitzpatrick D.A."/>
            <person name="Lorenzo-Morales J."/>
            <person name="Bateman A."/>
            <person name="Chiu C.H."/>
            <person name="Tang P."/>
            <person name="Hegemann P."/>
            <person name="Fromm H."/>
            <person name="Raoult D."/>
            <person name="Greub G."/>
            <person name="Miranda-Saavedra D."/>
            <person name="Chen N."/>
            <person name="Nash P."/>
            <person name="Ginger M.L."/>
            <person name="Horn M."/>
            <person name="Schaap P."/>
            <person name="Caler L."/>
            <person name="Loftus B."/>
        </authorList>
    </citation>
    <scope>NUCLEOTIDE SEQUENCE [LARGE SCALE GENOMIC DNA]</scope>
    <source>
        <strain evidence="3 4">Neff</strain>
    </source>
</reference>
<dbReference type="GO" id="GO:0006506">
    <property type="term" value="P:GPI anchor biosynthetic process"/>
    <property type="evidence" value="ECO:0007669"/>
    <property type="project" value="InterPro"/>
</dbReference>
<keyword evidence="2" id="KW-0812">Transmembrane</keyword>
<feature type="transmembrane region" description="Helical" evidence="2">
    <location>
        <begin position="56"/>
        <end position="75"/>
    </location>
</feature>
<dbReference type="GO" id="GO:0016757">
    <property type="term" value="F:glycosyltransferase activity"/>
    <property type="evidence" value="ECO:0007669"/>
    <property type="project" value="InterPro"/>
</dbReference>
<dbReference type="GeneID" id="14919103"/>
<dbReference type="PANTHER" id="PTHR31410">
    <property type="entry name" value="TRANSMEMBRANE PROTEIN 246"/>
    <property type="match status" value="1"/>
</dbReference>
<dbReference type="OrthoDB" id="2016523at2759"/>
<accession>L8H088</accession>
<feature type="transmembrane region" description="Helical" evidence="2">
    <location>
        <begin position="391"/>
        <end position="412"/>
    </location>
</feature>
<dbReference type="GO" id="GO:0000139">
    <property type="term" value="C:Golgi membrane"/>
    <property type="evidence" value="ECO:0007669"/>
    <property type="project" value="InterPro"/>
</dbReference>
<feature type="transmembrane region" description="Helical" evidence="2">
    <location>
        <begin position="326"/>
        <end position="350"/>
    </location>
</feature>
<dbReference type="VEuPathDB" id="AmoebaDB:ACA1_369050"/>
<dbReference type="Proteomes" id="UP000011083">
    <property type="component" value="Unassembled WGS sequence"/>
</dbReference>
<organism evidence="3 4">
    <name type="scientific">Acanthamoeba castellanii (strain ATCC 30010 / Neff)</name>
    <dbReference type="NCBI Taxonomy" id="1257118"/>
    <lineage>
        <taxon>Eukaryota</taxon>
        <taxon>Amoebozoa</taxon>
        <taxon>Discosea</taxon>
        <taxon>Longamoebia</taxon>
        <taxon>Centramoebida</taxon>
        <taxon>Acanthamoebidae</taxon>
        <taxon>Acanthamoeba</taxon>
    </lineage>
</organism>
<dbReference type="PANTHER" id="PTHR31410:SF1">
    <property type="entry name" value="POST-GPI ATTACHMENT TO PROTEINS FACTOR 4"/>
    <property type="match status" value="1"/>
</dbReference>
<keyword evidence="2" id="KW-0472">Membrane</keyword>
<name>L8H088_ACACF</name>
<sequence>MQLPTHNLRNLAHHDQSAEPPQHYAPKKNSGSVVYTYLRRVGVRFETVSLRCIRRWLVISLLSWVVYGLFLYFHARSTLGSCVFDAAPYRQTLFELENQRVQHSLRYLSSFANTAKEEGHQDVPGQKELCMVITTVDRHGARYLLQSAASVLRGLTEEQRKNSELLIVNADVKQTTPTYESDLNLLRQIPRVTVIKKSDERPEPIPFSEEEDAFLYWLAKERGDYVYGLNQCRRRNPKYIILFEDDVWAARNWYTRLMNQKQVSSKKADDDEQLLINEEAQRAGGGPPRALDIRRERPEERDWAVVKLYMAEQYDQFDLYLNNDDIAFFVSWGVGWGLFAIAAYVAYLFFARWQHRGLHVQTRRSEGFGGLGEGVVAPILKDWRTIIANDWNTLLCLFFIVNIVPAAVLFPVCVTKQNFFATRKADGIHMTKARCCAQAQFFKNDPMFEQMVSCINMNDYRLYPLGVDLLVSDCARGVGGVVYETIPHLYQHIGIHSSSSVKRKHQDHHAWLPHMSVYFEEEE</sequence>